<keyword evidence="10" id="KW-1185">Reference proteome</keyword>
<keyword evidence="5 7" id="KW-0511">Multifunctional enzyme</keyword>
<evidence type="ECO:0000256" key="4">
    <source>
        <dbReference type="ARBA" id="ARBA00023239"/>
    </source>
</evidence>
<feature type="site" description="Important for guanine/8-oxoguanine distinction" evidence="7">
    <location>
        <position position="202"/>
    </location>
</feature>
<keyword evidence="6 7" id="KW-0326">Glycosidase</keyword>
<proteinExistence type="inferred from homology"/>
<keyword evidence="2 7" id="KW-0378">Hydrolase</keyword>
<dbReference type="Proteomes" id="UP000193404">
    <property type="component" value="Chromosome"/>
</dbReference>
<accession>A0A1W6K1Y2</accession>
<dbReference type="NCBIfam" id="NF002305">
    <property type="entry name" value="PRK01229.1"/>
    <property type="match status" value="1"/>
</dbReference>
<protein>
    <recommendedName>
        <fullName evidence="7">8-oxoguanine DNA glycosylase/AP lyase</fullName>
    </recommendedName>
    <domain>
        <recommendedName>
            <fullName evidence="7">8-oxoguanine DNA glycosylase</fullName>
            <shortName evidence="7">8-oxoG DNA glycosylase</shortName>
            <ecNumber evidence="7">3.2.2.-</ecNumber>
        </recommendedName>
    </domain>
    <domain>
        <recommendedName>
            <fullName evidence="7">DNA-(apurinic or apyrimidinic site) lyase</fullName>
            <shortName evidence="7">AP lyase</shortName>
            <ecNumber evidence="7">4.2.99.18</ecNumber>
        </recommendedName>
    </domain>
</protein>
<dbReference type="GO" id="GO:0006284">
    <property type="term" value="P:base-excision repair"/>
    <property type="evidence" value="ECO:0007669"/>
    <property type="project" value="UniProtKB-UniRule"/>
</dbReference>
<evidence type="ECO:0000313" key="10">
    <source>
        <dbReference type="Proteomes" id="UP000193404"/>
    </source>
</evidence>
<evidence type="ECO:0000256" key="6">
    <source>
        <dbReference type="ARBA" id="ARBA00023295"/>
    </source>
</evidence>
<organism evidence="9 10">
    <name type="scientific">Acidianus manzaensis</name>
    <dbReference type="NCBI Taxonomy" id="282676"/>
    <lineage>
        <taxon>Archaea</taxon>
        <taxon>Thermoproteota</taxon>
        <taxon>Thermoprotei</taxon>
        <taxon>Sulfolobales</taxon>
        <taxon>Sulfolobaceae</taxon>
        <taxon>Acidianus</taxon>
    </lineage>
</organism>
<keyword evidence="1 7" id="KW-0227">DNA damage</keyword>
<feature type="active site" evidence="7">
    <location>
        <position position="145"/>
    </location>
</feature>
<keyword evidence="4 7" id="KW-0456">Lyase</keyword>
<evidence type="ECO:0000259" key="8">
    <source>
        <dbReference type="SMART" id="SM00478"/>
    </source>
</evidence>
<dbReference type="SMART" id="SM00478">
    <property type="entry name" value="ENDO3c"/>
    <property type="match status" value="1"/>
</dbReference>
<reference evidence="9 10" key="1">
    <citation type="submission" date="2017-03" db="EMBL/GenBank/DDBJ databases">
        <title>Sulfur activation and transportation mechanism of thermophilic Archaea Acidianus manzaensis YN-25.</title>
        <authorList>
            <person name="Ma Y."/>
            <person name="Yang Y."/>
            <person name="Xia J."/>
        </authorList>
    </citation>
    <scope>NUCLEOTIDE SEQUENCE [LARGE SCALE GENOMIC DNA]</scope>
    <source>
        <strain evidence="9 10">YN-25</strain>
    </source>
</reference>
<dbReference type="InterPro" id="IPR023170">
    <property type="entry name" value="HhH_base_excis_C"/>
</dbReference>
<comment type="catalytic activity">
    <reaction evidence="7">
        <text>2'-deoxyribonucleotide-(2'-deoxyribose 5'-phosphate)-2'-deoxyribonucleotide-DNA = a 3'-end 2'-deoxyribonucleotide-(2,3-dehydro-2,3-deoxyribose 5'-phosphate)-DNA + a 5'-end 5'-phospho-2'-deoxyribonucleoside-DNA + H(+)</text>
        <dbReference type="Rhea" id="RHEA:66592"/>
        <dbReference type="Rhea" id="RHEA-COMP:13180"/>
        <dbReference type="Rhea" id="RHEA-COMP:16897"/>
        <dbReference type="Rhea" id="RHEA-COMP:17067"/>
        <dbReference type="ChEBI" id="CHEBI:15378"/>
        <dbReference type="ChEBI" id="CHEBI:136412"/>
        <dbReference type="ChEBI" id="CHEBI:157695"/>
        <dbReference type="ChEBI" id="CHEBI:167181"/>
        <dbReference type="EC" id="4.2.99.18"/>
    </reaction>
</comment>
<dbReference type="InterPro" id="IPR003265">
    <property type="entry name" value="HhH-GPD_domain"/>
</dbReference>
<dbReference type="OrthoDB" id="35941at2157"/>
<feature type="active site" evidence="7">
    <location>
        <position position="127"/>
    </location>
</feature>
<dbReference type="InterPro" id="IPR012092">
    <property type="entry name" value="DNA_glyclase/AP_lyase_Ogg"/>
</dbReference>
<dbReference type="GO" id="GO:0016799">
    <property type="term" value="F:hydrolase activity, hydrolyzing N-glycosyl compounds"/>
    <property type="evidence" value="ECO:0007669"/>
    <property type="project" value="UniProtKB-UniRule"/>
</dbReference>
<dbReference type="Pfam" id="PF22175">
    <property type="entry name" value="Ogg-HhH"/>
    <property type="match status" value="1"/>
</dbReference>
<sequence>MLRELIRNVRLRAKVLERAEEFKLNKNSGEDVWFRELILCILTSNSSFINAYIALNQIYDDIFNIDEYELSKKLNFSGYRFYRIKAKYIIKARKYYGSLKKTIFPIAEKDQYEAREKLLEIEGIGMKEASHFLRNVGYFDLAILDRHILKFMSNYFSIQGSFTKSKYLYVESVMKSISQSLNFPVGLLDLFIWYKETNKLVK</sequence>
<dbReference type="SUPFAM" id="SSF48150">
    <property type="entry name" value="DNA-glycosylase"/>
    <property type="match status" value="1"/>
</dbReference>
<dbReference type="EC" id="3.2.2.-" evidence="7"/>
<comment type="function">
    <text evidence="7">Catalyzes the excision of an oxidatively damaged form of guanine (7,8-dihydro-8-oxoguanine = 8-oxoG) from DNA. Also cleaves the DNA backbone at apurinic/apyrimidinic sites (AP sites).</text>
</comment>
<dbReference type="KEGG" id="aman:B6F84_11150"/>
<dbReference type="PIRSF" id="PIRSF005954">
    <property type="entry name" value="Thrmst_ogg"/>
    <property type="match status" value="1"/>
</dbReference>
<dbReference type="Gene3D" id="1.10.340.30">
    <property type="entry name" value="Hypothetical protein, domain 2"/>
    <property type="match status" value="1"/>
</dbReference>
<evidence type="ECO:0000256" key="1">
    <source>
        <dbReference type="ARBA" id="ARBA00022763"/>
    </source>
</evidence>
<dbReference type="CDD" id="cd00056">
    <property type="entry name" value="ENDO3c"/>
    <property type="match status" value="1"/>
</dbReference>
<dbReference type="HAMAP" id="MF_00241">
    <property type="entry name" value="Ogg"/>
    <property type="match status" value="1"/>
</dbReference>
<feature type="domain" description="HhH-GPD" evidence="8">
    <location>
        <begin position="42"/>
        <end position="197"/>
    </location>
</feature>
<gene>
    <name evidence="7" type="primary">ogg</name>
    <name evidence="9" type="ORF">B6F84_11150</name>
</gene>
<dbReference type="STRING" id="282676.B6F84_11150"/>
<evidence type="ECO:0000256" key="5">
    <source>
        <dbReference type="ARBA" id="ARBA00023268"/>
    </source>
</evidence>
<dbReference type="AlphaFoldDB" id="A0A1W6K1Y2"/>
<evidence type="ECO:0000313" key="9">
    <source>
        <dbReference type="EMBL" id="ARM76519.1"/>
    </source>
</evidence>
<dbReference type="GO" id="GO:0140078">
    <property type="term" value="F:class I DNA-(apurinic or apyrimidinic site) endonuclease activity"/>
    <property type="evidence" value="ECO:0007669"/>
    <property type="project" value="UniProtKB-EC"/>
</dbReference>
<dbReference type="RefSeq" id="WP_148692309.1">
    <property type="nucleotide sequence ID" value="NZ_CP020477.1"/>
</dbReference>
<dbReference type="Gene3D" id="1.10.1670.10">
    <property type="entry name" value="Helix-hairpin-Helix base-excision DNA repair enzymes (C-terminal)"/>
    <property type="match status" value="1"/>
</dbReference>
<dbReference type="GeneID" id="41591488"/>
<dbReference type="EC" id="4.2.99.18" evidence="7"/>
<dbReference type="EMBL" id="CP020477">
    <property type="protein sequence ID" value="ARM76519.1"/>
    <property type="molecule type" value="Genomic_DNA"/>
</dbReference>
<comment type="similarity">
    <text evidence="7">Belongs to the type-2 OGG1 family.</text>
</comment>
<evidence type="ECO:0000256" key="3">
    <source>
        <dbReference type="ARBA" id="ARBA00023204"/>
    </source>
</evidence>
<name>A0A1W6K1Y2_9CREN</name>
<dbReference type="InterPro" id="IPR011257">
    <property type="entry name" value="DNA_glycosylase"/>
</dbReference>
<evidence type="ECO:0000256" key="7">
    <source>
        <dbReference type="HAMAP-Rule" id="MF_00241"/>
    </source>
</evidence>
<keyword evidence="3 7" id="KW-0234">DNA repair</keyword>
<evidence type="ECO:0000256" key="2">
    <source>
        <dbReference type="ARBA" id="ARBA00022801"/>
    </source>
</evidence>